<evidence type="ECO:0000313" key="4">
    <source>
        <dbReference type="EMBL" id="OMJ81900.1"/>
    </source>
</evidence>
<dbReference type="Pfam" id="PF13242">
    <property type="entry name" value="Hydrolase_like"/>
    <property type="match status" value="1"/>
</dbReference>
<dbReference type="EMBL" id="MPUH01000362">
    <property type="protein sequence ID" value="OMJ81900.1"/>
    <property type="molecule type" value="Genomic_DNA"/>
</dbReference>
<accession>A0A1R2BYP0</accession>
<dbReference type="InterPro" id="IPR023214">
    <property type="entry name" value="HAD_sf"/>
</dbReference>
<comment type="cofactor">
    <cofactor evidence="3">
        <name>Mg(2+)</name>
        <dbReference type="ChEBI" id="CHEBI:18420"/>
    </cofactor>
    <text evidence="3">Divalent metal ions. Mg(2+) is the most effective.</text>
</comment>
<evidence type="ECO:0008006" key="6">
    <source>
        <dbReference type="Google" id="ProtNLM"/>
    </source>
</evidence>
<dbReference type="GO" id="GO:0016791">
    <property type="term" value="F:phosphatase activity"/>
    <property type="evidence" value="ECO:0007669"/>
    <property type="project" value="TreeGrafter"/>
</dbReference>
<comment type="caution">
    <text evidence="4">The sequence shown here is derived from an EMBL/GenBank/DDBJ whole genome shotgun (WGS) entry which is preliminary data.</text>
</comment>
<dbReference type="PANTHER" id="PTHR19288">
    <property type="entry name" value="4-NITROPHENYLPHOSPHATASE-RELATED"/>
    <property type="match status" value="1"/>
</dbReference>
<feature type="binding site" evidence="3">
    <location>
        <position position="233"/>
    </location>
    <ligand>
        <name>Mg(2+)</name>
        <dbReference type="ChEBI" id="CHEBI:18420"/>
    </ligand>
</feature>
<evidence type="ECO:0000313" key="5">
    <source>
        <dbReference type="Proteomes" id="UP000187209"/>
    </source>
</evidence>
<dbReference type="InterPro" id="IPR006357">
    <property type="entry name" value="HAD-SF_hydro_IIA"/>
</dbReference>
<dbReference type="OrthoDB" id="413953at2759"/>
<dbReference type="AlphaFoldDB" id="A0A1R2BYP0"/>
<dbReference type="InterPro" id="IPR036412">
    <property type="entry name" value="HAD-like_sf"/>
</dbReference>
<dbReference type="NCBIfam" id="TIGR01460">
    <property type="entry name" value="HAD-SF-IIA"/>
    <property type="match status" value="1"/>
</dbReference>
<dbReference type="GO" id="GO:0005737">
    <property type="term" value="C:cytoplasm"/>
    <property type="evidence" value="ECO:0007669"/>
    <property type="project" value="TreeGrafter"/>
</dbReference>
<dbReference type="Pfam" id="PF13344">
    <property type="entry name" value="Hydrolase_6"/>
    <property type="match status" value="1"/>
</dbReference>
<dbReference type="SUPFAM" id="SSF56784">
    <property type="entry name" value="HAD-like"/>
    <property type="match status" value="1"/>
</dbReference>
<dbReference type="Proteomes" id="UP000187209">
    <property type="component" value="Unassembled WGS sequence"/>
</dbReference>
<feature type="binding site" evidence="3">
    <location>
        <position position="18"/>
    </location>
    <ligand>
        <name>Mg(2+)</name>
        <dbReference type="ChEBI" id="CHEBI:18420"/>
    </ligand>
</feature>
<keyword evidence="5" id="KW-1185">Reference proteome</keyword>
<feature type="binding site" evidence="2">
    <location>
        <position position="208"/>
    </location>
    <ligand>
        <name>substrate</name>
    </ligand>
</feature>
<evidence type="ECO:0000256" key="1">
    <source>
        <dbReference type="PIRSR" id="PIRSR000915-1"/>
    </source>
</evidence>
<protein>
    <recommendedName>
        <fullName evidence="6">4-nitrophenylphosphatase</fullName>
    </recommendedName>
</protein>
<dbReference type="PIRSF" id="PIRSF000915">
    <property type="entry name" value="PGP-type_phosphatase"/>
    <property type="match status" value="1"/>
</dbReference>
<dbReference type="GO" id="GO:0046872">
    <property type="term" value="F:metal ion binding"/>
    <property type="evidence" value="ECO:0007669"/>
    <property type="project" value="UniProtKB-KW"/>
</dbReference>
<dbReference type="PANTHER" id="PTHR19288:SF46">
    <property type="entry name" value="HALOACID DEHALOGENASE-LIKE HYDROLASE DOMAIN-CONTAINING PROTEIN 2"/>
    <property type="match status" value="1"/>
</dbReference>
<evidence type="ECO:0000256" key="3">
    <source>
        <dbReference type="PIRSR" id="PIRSR000915-3"/>
    </source>
</evidence>
<evidence type="ECO:0000256" key="2">
    <source>
        <dbReference type="PIRSR" id="PIRSR000915-2"/>
    </source>
</evidence>
<feature type="active site" description="Nucleophile" evidence="1">
    <location>
        <position position="16"/>
    </location>
</feature>
<proteinExistence type="predicted"/>
<name>A0A1R2BYP0_9CILI</name>
<feature type="active site" description="Proton donor" evidence="1">
    <location>
        <position position="18"/>
    </location>
</feature>
<reference evidence="4 5" key="1">
    <citation type="submission" date="2016-11" db="EMBL/GenBank/DDBJ databases">
        <title>The macronuclear genome of Stentor coeruleus: a giant cell with tiny introns.</title>
        <authorList>
            <person name="Slabodnick M."/>
            <person name="Ruby J.G."/>
            <person name="Reiff S.B."/>
            <person name="Swart E.C."/>
            <person name="Gosai S."/>
            <person name="Prabakaran S."/>
            <person name="Witkowska E."/>
            <person name="Larue G.E."/>
            <person name="Fisher S."/>
            <person name="Freeman R.M."/>
            <person name="Gunawardena J."/>
            <person name="Chu W."/>
            <person name="Stover N.A."/>
            <person name="Gregory B.D."/>
            <person name="Nowacki M."/>
            <person name="Derisi J."/>
            <person name="Roy S.W."/>
            <person name="Marshall W.F."/>
            <person name="Sood P."/>
        </authorList>
    </citation>
    <scope>NUCLEOTIDE SEQUENCE [LARGE SCALE GENOMIC DNA]</scope>
    <source>
        <strain evidence="4">WM001</strain>
    </source>
</reference>
<keyword evidence="3" id="KW-0479">Metal-binding</keyword>
<gene>
    <name evidence="4" type="ORF">SteCoe_17541</name>
</gene>
<feature type="binding site" evidence="3">
    <location>
        <position position="16"/>
    </location>
    <ligand>
        <name>Mg(2+)</name>
        <dbReference type="ChEBI" id="CHEBI:18420"/>
    </ligand>
</feature>
<dbReference type="Gene3D" id="3.40.50.1000">
    <property type="entry name" value="HAD superfamily/HAD-like"/>
    <property type="match status" value="2"/>
</dbReference>
<organism evidence="4 5">
    <name type="scientific">Stentor coeruleus</name>
    <dbReference type="NCBI Taxonomy" id="5963"/>
    <lineage>
        <taxon>Eukaryota</taxon>
        <taxon>Sar</taxon>
        <taxon>Alveolata</taxon>
        <taxon>Ciliophora</taxon>
        <taxon>Postciliodesmatophora</taxon>
        <taxon>Heterotrichea</taxon>
        <taxon>Heterotrichida</taxon>
        <taxon>Stentoridae</taxon>
        <taxon>Stentor</taxon>
    </lineage>
</organism>
<keyword evidence="3" id="KW-0460">Magnesium</keyword>
<sequence length="280" mass="31229">MSLKEIISSHDNFFFDLDGVIWECETLLPGVSDLLSILVQQNKRIYYVTNNAIHSRTSFLKLFQKLQIPAESDKIICASYSCANYLKRKYPAGSKILVIGVFGLCQEITLAGFEVIPSSEMEEVKLGTSQLGNINIEDDIKAVVVGFTPRLNFYMVSYALNCLNQGAELITGNYDCCDKFGKYNIPGSACTIEFLTYSHSCGFTNLGKPERVVIDSVIERDELVRERCVMFGDKMATDILLGKNAGIHTALVLTGVEKTGTYERCEFQPEYVLDNLLLSS</sequence>